<accession>A0A7W3JHI7</accession>
<proteinExistence type="predicted"/>
<keyword evidence="6" id="KW-1185">Reference proteome</keyword>
<dbReference type="OrthoDB" id="8901155at2"/>
<evidence type="ECO:0000313" key="7">
    <source>
        <dbReference type="Proteomes" id="UP000522688"/>
    </source>
</evidence>
<protein>
    <submittedName>
        <fullName evidence="5">Flavin reductase (DIM6/NTAB) family NADH-FMN oxidoreductase RutF</fullName>
    </submittedName>
    <submittedName>
        <fullName evidence="4">Flavin-dependent reductase</fullName>
    </submittedName>
</protein>
<dbReference type="InterPro" id="IPR012349">
    <property type="entry name" value="Split_barrel_FMN-bd"/>
</dbReference>
<reference evidence="4 6" key="1">
    <citation type="submission" date="2019-07" db="EMBL/GenBank/DDBJ databases">
        <title>Whole genome shotgun sequence of Frigoribacterium faeni NBRC 103066.</title>
        <authorList>
            <person name="Hosoyama A."/>
            <person name="Uohara A."/>
            <person name="Ohji S."/>
            <person name="Ichikawa N."/>
        </authorList>
    </citation>
    <scope>NUCLEOTIDE SEQUENCE [LARGE SCALE GENOMIC DNA]</scope>
    <source>
        <strain evidence="4 6">NBRC 103066</strain>
    </source>
</reference>
<dbReference type="Proteomes" id="UP000321154">
    <property type="component" value="Unassembled WGS sequence"/>
</dbReference>
<dbReference type="Gene3D" id="2.30.110.10">
    <property type="entry name" value="Electron Transport, Fmn-binding Protein, Chain A"/>
    <property type="match status" value="1"/>
</dbReference>
<keyword evidence="1" id="KW-0560">Oxidoreductase</keyword>
<sequence length="180" mass="19101">MTDPHQESPPSESTVDPTSSDDVEAFREAFRRHAAGVAIVTTRTPDGAPVGFTATSLASLAAAPPLATFNMARTASSWPAVEAGGAVNIHLLGSRNRDVARRMAGPAENRFAGEHWTDGPDGLPLLRDVTAWMTGRIVERIPVADNAIVVVRITGGGVGAADDALLYHDRRYLRPGHLDD</sequence>
<feature type="compositionally biased region" description="Polar residues" evidence="2">
    <location>
        <begin position="8"/>
        <end position="20"/>
    </location>
</feature>
<evidence type="ECO:0000256" key="1">
    <source>
        <dbReference type="ARBA" id="ARBA00023002"/>
    </source>
</evidence>
<gene>
    <name evidence="5" type="ORF">FB463_001214</name>
    <name evidence="4" type="ORF">FFA01_03380</name>
</gene>
<dbReference type="EMBL" id="BJUV01000002">
    <property type="protein sequence ID" value="GEK82029.1"/>
    <property type="molecule type" value="Genomic_DNA"/>
</dbReference>
<dbReference type="SUPFAM" id="SSF50475">
    <property type="entry name" value="FMN-binding split barrel"/>
    <property type="match status" value="1"/>
</dbReference>
<dbReference type="GO" id="GO:0006208">
    <property type="term" value="P:pyrimidine nucleobase catabolic process"/>
    <property type="evidence" value="ECO:0007669"/>
    <property type="project" value="TreeGrafter"/>
</dbReference>
<feature type="domain" description="Flavin reductase like" evidence="3">
    <location>
        <begin position="30"/>
        <end position="174"/>
    </location>
</feature>
<dbReference type="Proteomes" id="UP000522688">
    <property type="component" value="Unassembled WGS sequence"/>
</dbReference>
<evidence type="ECO:0000313" key="6">
    <source>
        <dbReference type="Proteomes" id="UP000321154"/>
    </source>
</evidence>
<evidence type="ECO:0000259" key="3">
    <source>
        <dbReference type="SMART" id="SM00903"/>
    </source>
</evidence>
<dbReference type="EMBL" id="JACGWW010000001">
    <property type="protein sequence ID" value="MBA8812990.1"/>
    <property type="molecule type" value="Genomic_DNA"/>
</dbReference>
<organism evidence="5 7">
    <name type="scientific">Frigoribacterium faeni</name>
    <dbReference type="NCBI Taxonomy" id="145483"/>
    <lineage>
        <taxon>Bacteria</taxon>
        <taxon>Bacillati</taxon>
        <taxon>Actinomycetota</taxon>
        <taxon>Actinomycetes</taxon>
        <taxon>Micrococcales</taxon>
        <taxon>Microbacteriaceae</taxon>
        <taxon>Frigoribacterium</taxon>
    </lineage>
</organism>
<dbReference type="AlphaFoldDB" id="A0A7W3JHI7"/>
<evidence type="ECO:0000256" key="2">
    <source>
        <dbReference type="SAM" id="MobiDB-lite"/>
    </source>
</evidence>
<feature type="region of interest" description="Disordered" evidence="2">
    <location>
        <begin position="1"/>
        <end position="21"/>
    </location>
</feature>
<name>A0A7W3JHI7_9MICO</name>
<evidence type="ECO:0000313" key="4">
    <source>
        <dbReference type="EMBL" id="GEK82029.1"/>
    </source>
</evidence>
<dbReference type="GO" id="GO:0010181">
    <property type="term" value="F:FMN binding"/>
    <property type="evidence" value="ECO:0007669"/>
    <property type="project" value="InterPro"/>
</dbReference>
<comment type="caution">
    <text evidence="5">The sequence shown here is derived from an EMBL/GenBank/DDBJ whole genome shotgun (WGS) entry which is preliminary data.</text>
</comment>
<dbReference type="GO" id="GO:0042602">
    <property type="term" value="F:riboflavin reductase (NADPH) activity"/>
    <property type="evidence" value="ECO:0007669"/>
    <property type="project" value="TreeGrafter"/>
</dbReference>
<dbReference type="PANTHER" id="PTHR30466">
    <property type="entry name" value="FLAVIN REDUCTASE"/>
    <property type="match status" value="1"/>
</dbReference>
<dbReference type="InterPro" id="IPR050268">
    <property type="entry name" value="NADH-dep_flavin_reductase"/>
</dbReference>
<evidence type="ECO:0000313" key="5">
    <source>
        <dbReference type="EMBL" id="MBA8812990.1"/>
    </source>
</evidence>
<dbReference type="PANTHER" id="PTHR30466:SF1">
    <property type="entry name" value="FMN REDUCTASE (NADH) RUTF"/>
    <property type="match status" value="1"/>
</dbReference>
<dbReference type="Pfam" id="PF01613">
    <property type="entry name" value="Flavin_Reduct"/>
    <property type="match status" value="1"/>
</dbReference>
<dbReference type="SMART" id="SM00903">
    <property type="entry name" value="Flavin_Reduct"/>
    <property type="match status" value="1"/>
</dbReference>
<dbReference type="InterPro" id="IPR002563">
    <property type="entry name" value="Flavin_Rdtase-like_dom"/>
</dbReference>
<dbReference type="RefSeq" id="WP_146852309.1">
    <property type="nucleotide sequence ID" value="NZ_BAAAHR010000002.1"/>
</dbReference>
<reference evidence="5 7" key="2">
    <citation type="submission" date="2020-07" db="EMBL/GenBank/DDBJ databases">
        <title>Sequencing the genomes of 1000 actinobacteria strains.</title>
        <authorList>
            <person name="Klenk H.-P."/>
        </authorList>
    </citation>
    <scope>NUCLEOTIDE SEQUENCE [LARGE SCALE GENOMIC DNA]</scope>
    <source>
        <strain evidence="5 7">DSM 10309</strain>
    </source>
</reference>